<dbReference type="Proteomes" id="UP000593568">
    <property type="component" value="Unassembled WGS sequence"/>
</dbReference>
<evidence type="ECO:0000256" key="1">
    <source>
        <dbReference type="SAM" id="Coils"/>
    </source>
</evidence>
<reference evidence="3 4" key="1">
    <citation type="journal article" date="2019" name="Genome Biol. Evol.">
        <title>Insights into the evolution of the New World diploid cottons (Gossypium, subgenus Houzingenia) based on genome sequencing.</title>
        <authorList>
            <person name="Grover C.E."/>
            <person name="Arick M.A. 2nd"/>
            <person name="Thrash A."/>
            <person name="Conover J.L."/>
            <person name="Sanders W.S."/>
            <person name="Peterson D.G."/>
            <person name="Frelichowski J.E."/>
            <person name="Scheffler J.A."/>
            <person name="Scheffler B.E."/>
            <person name="Wendel J.F."/>
        </authorList>
    </citation>
    <scope>NUCLEOTIDE SEQUENCE [LARGE SCALE GENOMIC DNA]</scope>
    <source>
        <strain evidence="3">8</strain>
        <tissue evidence="3">Leaf</tissue>
    </source>
</reference>
<feature type="coiled-coil region" evidence="1">
    <location>
        <begin position="47"/>
        <end position="100"/>
    </location>
</feature>
<accession>A0A7J9FED5</accession>
<evidence type="ECO:0000313" key="3">
    <source>
        <dbReference type="EMBL" id="MBA0783538.1"/>
    </source>
</evidence>
<feature type="region of interest" description="Disordered" evidence="2">
    <location>
        <begin position="134"/>
        <end position="171"/>
    </location>
</feature>
<gene>
    <name evidence="3" type="ORF">Gotri_001236</name>
</gene>
<dbReference type="EMBL" id="JABEZW010000013">
    <property type="protein sequence ID" value="MBA0783538.1"/>
    <property type="molecule type" value="Genomic_DNA"/>
</dbReference>
<evidence type="ECO:0000256" key="2">
    <source>
        <dbReference type="SAM" id="MobiDB-lite"/>
    </source>
</evidence>
<comment type="caution">
    <text evidence="3">The sequence shown here is derived from an EMBL/GenBank/DDBJ whole genome shotgun (WGS) entry which is preliminary data.</text>
</comment>
<keyword evidence="4" id="KW-1185">Reference proteome</keyword>
<proteinExistence type="predicted"/>
<dbReference type="AlphaFoldDB" id="A0A7J9FED5"/>
<protein>
    <submittedName>
        <fullName evidence="3">Uncharacterized protein</fullName>
    </submittedName>
</protein>
<organism evidence="3 4">
    <name type="scientific">Gossypium trilobum</name>
    <dbReference type="NCBI Taxonomy" id="34281"/>
    <lineage>
        <taxon>Eukaryota</taxon>
        <taxon>Viridiplantae</taxon>
        <taxon>Streptophyta</taxon>
        <taxon>Embryophyta</taxon>
        <taxon>Tracheophyta</taxon>
        <taxon>Spermatophyta</taxon>
        <taxon>Magnoliopsida</taxon>
        <taxon>eudicotyledons</taxon>
        <taxon>Gunneridae</taxon>
        <taxon>Pentapetalae</taxon>
        <taxon>rosids</taxon>
        <taxon>malvids</taxon>
        <taxon>Malvales</taxon>
        <taxon>Malvaceae</taxon>
        <taxon>Malvoideae</taxon>
        <taxon>Gossypium</taxon>
    </lineage>
</organism>
<keyword evidence="1" id="KW-0175">Coiled coil</keyword>
<evidence type="ECO:0000313" key="4">
    <source>
        <dbReference type="Proteomes" id="UP000593568"/>
    </source>
</evidence>
<sequence>MDYKKLRLSIRTAGLGKTSEHWRQEIKEEMSKANVMQGSLVESQNVKVALKTRVSELERSLHQYRSRNSVIELKASRSKIEELKGKIEELETVLQNCELRVRDRDYVMGATLTQVREVADHLQTLAVQALPQKTPKHNETHIHKGCSLKSGPNIRQVPRHRQASRQVQAPT</sequence>
<name>A0A7J9FED5_9ROSI</name>